<feature type="transmembrane region" description="Helical" evidence="10">
    <location>
        <begin position="886"/>
        <end position="905"/>
    </location>
</feature>
<feature type="transmembrane region" description="Helical" evidence="10">
    <location>
        <begin position="965"/>
        <end position="994"/>
    </location>
</feature>
<feature type="transmembrane region" description="Helical" evidence="10">
    <location>
        <begin position="344"/>
        <end position="367"/>
    </location>
</feature>
<dbReference type="GO" id="GO:0008559">
    <property type="term" value="F:ABC-type xenobiotic transporter activity"/>
    <property type="evidence" value="ECO:0007669"/>
    <property type="project" value="TreeGrafter"/>
</dbReference>
<dbReference type="InterPro" id="IPR011527">
    <property type="entry name" value="ABC1_TM_dom"/>
</dbReference>
<evidence type="ECO:0000256" key="8">
    <source>
        <dbReference type="ARBA" id="ARBA00023136"/>
    </source>
</evidence>
<dbReference type="Gene3D" id="1.20.1560.10">
    <property type="entry name" value="ABC transporter type 1, transmembrane domain"/>
    <property type="match status" value="2"/>
</dbReference>
<feature type="transmembrane region" description="Helical" evidence="10">
    <location>
        <begin position="260"/>
        <end position="279"/>
    </location>
</feature>
<dbReference type="FunFam" id="3.40.50.300:FF:000565">
    <property type="entry name" value="ABC bile acid transporter"/>
    <property type="match status" value="1"/>
</dbReference>
<dbReference type="GO" id="GO:0005524">
    <property type="term" value="F:ATP binding"/>
    <property type="evidence" value="ECO:0007669"/>
    <property type="project" value="UniProtKB-KW"/>
</dbReference>
<feature type="domain" description="ABC transporter" evidence="11">
    <location>
        <begin position="1058"/>
        <end position="1306"/>
    </location>
</feature>
<dbReference type="PANTHER" id="PTHR24223">
    <property type="entry name" value="ATP-BINDING CASSETTE SUB-FAMILY C"/>
    <property type="match status" value="1"/>
</dbReference>
<feature type="transmembrane region" description="Helical" evidence="10">
    <location>
        <begin position="234"/>
        <end position="254"/>
    </location>
</feature>
<keyword evidence="6" id="KW-0067">ATP-binding</keyword>
<keyword evidence="14" id="KW-1185">Reference proteome</keyword>
<evidence type="ECO:0000256" key="9">
    <source>
        <dbReference type="SAM" id="MobiDB-lite"/>
    </source>
</evidence>
<evidence type="ECO:0000259" key="11">
    <source>
        <dbReference type="PROSITE" id="PS50893"/>
    </source>
</evidence>
<dbReference type="Proteomes" id="UP000094801">
    <property type="component" value="Unassembled WGS sequence"/>
</dbReference>
<dbReference type="InterPro" id="IPR017871">
    <property type="entry name" value="ABC_transporter-like_CS"/>
</dbReference>
<dbReference type="Pfam" id="PF00005">
    <property type="entry name" value="ABC_tran"/>
    <property type="match status" value="2"/>
</dbReference>
<dbReference type="GO" id="GO:0005886">
    <property type="term" value="C:plasma membrane"/>
    <property type="evidence" value="ECO:0007669"/>
    <property type="project" value="TreeGrafter"/>
</dbReference>
<keyword evidence="8 10" id="KW-0472">Membrane</keyword>
<feature type="region of interest" description="Disordered" evidence="9">
    <location>
        <begin position="680"/>
        <end position="701"/>
    </location>
</feature>
<evidence type="ECO:0000256" key="5">
    <source>
        <dbReference type="ARBA" id="ARBA00022741"/>
    </source>
</evidence>
<evidence type="ECO:0000256" key="10">
    <source>
        <dbReference type="SAM" id="Phobius"/>
    </source>
</evidence>
<dbReference type="PROSITE" id="PS00211">
    <property type="entry name" value="ABC_TRANSPORTER_1"/>
    <property type="match status" value="2"/>
</dbReference>
<dbReference type="InterPro" id="IPR027417">
    <property type="entry name" value="P-loop_NTPase"/>
</dbReference>
<protein>
    <recommendedName>
        <fullName evidence="15">Oligomycin resistance ATP-dependent permease YOR1</fullName>
    </recommendedName>
</protein>
<keyword evidence="3" id="KW-0813">Transport</keyword>
<evidence type="ECO:0000256" key="4">
    <source>
        <dbReference type="ARBA" id="ARBA00022692"/>
    </source>
</evidence>
<dbReference type="CDD" id="cd18597">
    <property type="entry name" value="ABC_6TM_YOR1_D1_like"/>
    <property type="match status" value="1"/>
</dbReference>
<dbReference type="GO" id="GO:0016887">
    <property type="term" value="F:ATP hydrolysis activity"/>
    <property type="evidence" value="ECO:0007669"/>
    <property type="project" value="InterPro"/>
</dbReference>
<proteinExistence type="inferred from homology"/>
<feature type="domain" description="ABC transmembrane type-1" evidence="12">
    <location>
        <begin position="132"/>
        <end position="402"/>
    </location>
</feature>
<dbReference type="SMART" id="SM00382">
    <property type="entry name" value="AAA"/>
    <property type="match status" value="2"/>
</dbReference>
<dbReference type="PROSITE" id="PS50893">
    <property type="entry name" value="ABC_TRANSPORTER_2"/>
    <property type="match status" value="2"/>
</dbReference>
<feature type="transmembrane region" description="Helical" evidence="10">
    <location>
        <begin position="373"/>
        <end position="393"/>
    </location>
</feature>
<keyword evidence="4 10" id="KW-0812">Transmembrane</keyword>
<feature type="transmembrane region" description="Helical" evidence="10">
    <location>
        <begin position="158"/>
        <end position="180"/>
    </location>
</feature>
<dbReference type="PROSITE" id="PS50929">
    <property type="entry name" value="ABC_TM1F"/>
    <property type="match status" value="2"/>
</dbReference>
<evidence type="ECO:0008006" key="15">
    <source>
        <dbReference type="Google" id="ProtNLM"/>
    </source>
</evidence>
<dbReference type="InterPro" id="IPR003593">
    <property type="entry name" value="AAA+_ATPase"/>
</dbReference>
<feature type="domain" description="ABC transporter" evidence="11">
    <location>
        <begin position="447"/>
        <end position="673"/>
    </location>
</feature>
<feature type="domain" description="ABC transmembrane type-1" evidence="12">
    <location>
        <begin position="746"/>
        <end position="1023"/>
    </location>
</feature>
<name>A0A1E4T4L1_9ASCO</name>
<reference evidence="14" key="1">
    <citation type="submission" date="2016-04" db="EMBL/GenBank/DDBJ databases">
        <title>Comparative genomics of biotechnologically important yeasts.</title>
        <authorList>
            <consortium name="DOE Joint Genome Institute"/>
            <person name="Riley R."/>
            <person name="Haridas S."/>
            <person name="Wolfe K.H."/>
            <person name="Lopes M.R."/>
            <person name="Hittinger C.T."/>
            <person name="Goker M."/>
            <person name="Salamov A."/>
            <person name="Wisecaver J."/>
            <person name="Long T.M."/>
            <person name="Aerts A.L."/>
            <person name="Barry K."/>
            <person name="Choi C."/>
            <person name="Clum A."/>
            <person name="Coughlan A.Y."/>
            <person name="Deshpande S."/>
            <person name="Douglass A.P."/>
            <person name="Hanson S.J."/>
            <person name="Klenk H.-P."/>
            <person name="Labutti K."/>
            <person name="Lapidus A."/>
            <person name="Lindquist E."/>
            <person name="Lipzen A."/>
            <person name="Meier-Kolthoff J.P."/>
            <person name="Ohm R.A."/>
            <person name="Otillar R.P."/>
            <person name="Pangilinan J."/>
            <person name="Peng Y."/>
            <person name="Rokas A."/>
            <person name="Rosa C.A."/>
            <person name="Scheuner C."/>
            <person name="Sibirny A.A."/>
            <person name="Slot J.C."/>
            <person name="Stielow J.B."/>
            <person name="Sun H."/>
            <person name="Kurtzman C.P."/>
            <person name="Blackwell M."/>
            <person name="Grigoriev I.V."/>
            <person name="Jeffries T.W."/>
        </authorList>
    </citation>
    <scope>NUCLEOTIDE SEQUENCE [LARGE SCALE GENOMIC DNA]</scope>
    <source>
        <strain evidence="14">NRRL YB-2248</strain>
    </source>
</reference>
<dbReference type="PANTHER" id="PTHR24223:SF456">
    <property type="entry name" value="MULTIDRUG RESISTANCE-ASSOCIATED PROTEIN LETHAL(2)03659"/>
    <property type="match status" value="1"/>
</dbReference>
<dbReference type="FunFam" id="1.20.1560.10:FF:000010">
    <property type="entry name" value="Multidrug resistance-associated ABC transporter"/>
    <property type="match status" value="1"/>
</dbReference>
<evidence type="ECO:0000256" key="2">
    <source>
        <dbReference type="ARBA" id="ARBA00009726"/>
    </source>
</evidence>
<evidence type="ECO:0000256" key="7">
    <source>
        <dbReference type="ARBA" id="ARBA00022989"/>
    </source>
</evidence>
<evidence type="ECO:0000256" key="6">
    <source>
        <dbReference type="ARBA" id="ARBA00022840"/>
    </source>
</evidence>
<dbReference type="OrthoDB" id="6500128at2759"/>
<evidence type="ECO:0000259" key="12">
    <source>
        <dbReference type="PROSITE" id="PS50929"/>
    </source>
</evidence>
<dbReference type="Gene3D" id="3.40.50.300">
    <property type="entry name" value="P-loop containing nucleotide triphosphate hydrolases"/>
    <property type="match status" value="2"/>
</dbReference>
<dbReference type="InterPro" id="IPR036640">
    <property type="entry name" value="ABC1_TM_sf"/>
</dbReference>
<organism evidence="13 14">
    <name type="scientific">[Candida] arabinofermentans NRRL YB-2248</name>
    <dbReference type="NCBI Taxonomy" id="983967"/>
    <lineage>
        <taxon>Eukaryota</taxon>
        <taxon>Fungi</taxon>
        <taxon>Dikarya</taxon>
        <taxon>Ascomycota</taxon>
        <taxon>Saccharomycotina</taxon>
        <taxon>Pichiomycetes</taxon>
        <taxon>Pichiales</taxon>
        <taxon>Pichiaceae</taxon>
        <taxon>Ogataea</taxon>
        <taxon>Ogataea/Candida clade</taxon>
    </lineage>
</organism>
<dbReference type="CDD" id="cd03244">
    <property type="entry name" value="ABCC_MRP_domain2"/>
    <property type="match status" value="1"/>
</dbReference>
<comment type="similarity">
    <text evidence="2">Belongs to the ABC transporter superfamily. ABCC family. Conjugate transporter (TC 3.A.1.208) subfamily.</text>
</comment>
<evidence type="ECO:0000313" key="14">
    <source>
        <dbReference type="Proteomes" id="UP000094801"/>
    </source>
</evidence>
<keyword evidence="7 10" id="KW-1133">Transmembrane helix</keyword>
<feature type="transmembrane region" description="Helical" evidence="10">
    <location>
        <begin position="858"/>
        <end position="880"/>
    </location>
</feature>
<evidence type="ECO:0000313" key="13">
    <source>
        <dbReference type="EMBL" id="ODV86696.1"/>
    </source>
</evidence>
<keyword evidence="5" id="KW-0547">Nucleotide-binding</keyword>
<dbReference type="SUPFAM" id="SSF90123">
    <property type="entry name" value="ABC transporter transmembrane region"/>
    <property type="match status" value="2"/>
</dbReference>
<evidence type="ECO:0000256" key="1">
    <source>
        <dbReference type="ARBA" id="ARBA00004141"/>
    </source>
</evidence>
<accession>A0A1E4T4L1</accession>
<comment type="subcellular location">
    <subcellularLocation>
        <location evidence="1">Membrane</location>
        <topology evidence="1">Multi-pass membrane protein</topology>
    </subcellularLocation>
</comment>
<feature type="transmembrane region" description="Helical" evidence="10">
    <location>
        <begin position="741"/>
        <end position="764"/>
    </location>
</feature>
<dbReference type="CDD" id="cd18606">
    <property type="entry name" value="ABC_6TM_YOR1_D2_like"/>
    <property type="match status" value="1"/>
</dbReference>
<gene>
    <name evidence="13" type="ORF">CANARDRAFT_174758</name>
</gene>
<feature type="compositionally biased region" description="Acidic residues" evidence="9">
    <location>
        <begin position="680"/>
        <end position="696"/>
    </location>
</feature>
<dbReference type="InterPro" id="IPR003439">
    <property type="entry name" value="ABC_transporter-like_ATP-bd"/>
</dbReference>
<evidence type="ECO:0000256" key="3">
    <source>
        <dbReference type="ARBA" id="ARBA00022448"/>
    </source>
</evidence>
<sequence>MTPFFLDKRYPPIPTEDERTTFPMHSASLLSKTFFWWLTPLLVTGYKRKLFDTDFWTLDPQDSVDTLAEKFKIAFETRLTKARNEFNERNNDSKSSFVPPKNILIWSLVDTFGWNYMLTCNLRLSSDLLSCFTPLLSKELIKLVEKSAAGLPTSKGRAVGYAIGVTIFIVLRGLLLAHYFNHGAIIGAKIKSVLTKAVYDKSFKLKSEDRLTKFPSGKIISIVTQDLARTEMALTYFGTMFAFPFVFIITIVLLCINVGATGLVGIAIFVIGLGIIVYFSKGLLKYRIEATKYTDLRVGAIKEVLNNLKMIKFYCWEASYLNKIKNYRFKEMNQILYMQSIRGAVMALSFNLTNVSSMLTFVCMFAASGMKNVANIFTGLTFFTILSGQILVIPMTLSSSIDAYVGCGRVANLLLCEDDEFNDFQINDEMGNEAISITNGEFSWDIVNTTDTDTSTDKENLENKTFTGLHQINLSIQKGEFVVITGTIGSGKSSLLSAISRQMKLIDGSIKTNGSLVLCGYTWVQNSTVKENILFGSPFDKLKYEKIVECCCLQSDFDQLPDGDLTFVGERGITLSGGQKARINLARAVYADRDILLMDDVLSAVDAKVGKHIMNEGILGLLNGKTRILATHQLSLIGSADRVIFMNSNGTIDVGSIDELKKINNDFAQLMVHNHDQALENEAEEDDNSEEFETENGGDSKLSKLRSSIQLKSQEEVTSADGISYKVYLAYLKLSPGFLKFTAFPLLLGSLIISTFLSLFTNVWLTYWTNYSFPLSNSTYEGLYALFTVLALLLTIVTFCMVSYLNNNSSRTLHLMSLDKIIRAPLSYMDITPMGRILNRFTKDTDVTDNELGDQLRLLLYASSFIVGVLILCICYFPWFAIAIPFLVLMYLMMANIYLASSRDISRMEASRRSKIFNNVNESLTGMNTIKSFGSNSIDRFIVKNSKLIDQANEISFITISNQRWLAAMLCFVSLVLTLVVTLLCVFNVFGIGAAETGLLINYVLQISNFLSFVVRSATLVESRMTSVERLIDYAYDLPQESLTGEAAPENWPTKGDVQFDHVSMRYRPELPLVLDDCSLKIKGGSRLGVCGRTGAGKSTILSSLYRLNEIESSGCIRIDGIDISTLKLDDLRSKLSIIPQDPILFSGSIRDNLDPFKQRTDDEIWDALRRSGLIDKDDLERVKFQETNNKSLHKFHLSQLVEDGGTNFSLGERQLLALARALVRRSKILILDEATSSVDYETDAKIQATIENEFVGCTILCIAHRLKTIVNYDNILVLEQGKVSQFGKPVELFNESSGIFREMCLKSNIGAQDFTSKS</sequence>
<dbReference type="InterPro" id="IPR050173">
    <property type="entry name" value="ABC_transporter_C-like"/>
</dbReference>
<feature type="transmembrane region" description="Helical" evidence="10">
    <location>
        <begin position="784"/>
        <end position="806"/>
    </location>
</feature>
<dbReference type="Pfam" id="PF00664">
    <property type="entry name" value="ABC_membrane"/>
    <property type="match status" value="2"/>
</dbReference>
<dbReference type="CDD" id="cd03250">
    <property type="entry name" value="ABCC_MRP_domain1"/>
    <property type="match status" value="1"/>
</dbReference>
<dbReference type="SUPFAM" id="SSF52540">
    <property type="entry name" value="P-loop containing nucleoside triphosphate hydrolases"/>
    <property type="match status" value="2"/>
</dbReference>
<dbReference type="STRING" id="983967.A0A1E4T4L1"/>
<dbReference type="FunFam" id="3.40.50.300:FF:001750">
    <property type="entry name" value="ATP-binding cassette transporter"/>
    <property type="match status" value="1"/>
</dbReference>
<dbReference type="EMBL" id="KV453849">
    <property type="protein sequence ID" value="ODV86696.1"/>
    <property type="molecule type" value="Genomic_DNA"/>
</dbReference>